<comment type="caution">
    <text evidence="4">The sequence shown here is derived from an EMBL/GenBank/DDBJ whole genome shotgun (WGS) entry which is preliminary data.</text>
</comment>
<evidence type="ECO:0000313" key="4">
    <source>
        <dbReference type="EMBL" id="RWS29473.1"/>
    </source>
</evidence>
<dbReference type="OrthoDB" id="5950381at2759"/>
<reference evidence="4 5" key="1">
    <citation type="journal article" date="2018" name="Gigascience">
        <title>Genomes of trombidid mites reveal novel predicted allergens and laterally-transferred genes associated with secondary metabolism.</title>
        <authorList>
            <person name="Dong X."/>
            <person name="Chaisiri K."/>
            <person name="Xia D."/>
            <person name="Armstrong S.D."/>
            <person name="Fang Y."/>
            <person name="Donnelly M.J."/>
            <person name="Kadowaki T."/>
            <person name="McGarry J.W."/>
            <person name="Darby A.C."/>
            <person name="Makepeace B.L."/>
        </authorList>
    </citation>
    <scope>NUCLEOTIDE SEQUENCE [LARGE SCALE GENOMIC DNA]</scope>
    <source>
        <strain evidence="4">UoL-UT</strain>
    </source>
</reference>
<dbReference type="InterPro" id="IPR015797">
    <property type="entry name" value="NUDIX_hydrolase-like_dom_sf"/>
</dbReference>
<dbReference type="EMBL" id="NCKV01000901">
    <property type="protein sequence ID" value="RWS29473.1"/>
    <property type="molecule type" value="Genomic_DNA"/>
</dbReference>
<comment type="subcellular location">
    <subcellularLocation>
        <location evidence="1">Nucleus</location>
    </subcellularLocation>
</comment>
<evidence type="ECO:0000256" key="3">
    <source>
        <dbReference type="ARBA" id="ARBA00023242"/>
    </source>
</evidence>
<dbReference type="GO" id="GO:1990174">
    <property type="term" value="F:phosphodiesterase decapping endonuclease activity"/>
    <property type="evidence" value="ECO:0007669"/>
    <property type="project" value="TreeGrafter"/>
</dbReference>
<gene>
    <name evidence="4" type="ORF">B4U80_08150</name>
</gene>
<dbReference type="GO" id="GO:0016077">
    <property type="term" value="P:sno(s)RNA catabolic process"/>
    <property type="evidence" value="ECO:0007669"/>
    <property type="project" value="TreeGrafter"/>
</dbReference>
<dbReference type="VEuPathDB" id="VectorBase:LDEU002568"/>
<accession>A0A443SPP9</accession>
<evidence type="ECO:0000256" key="2">
    <source>
        <dbReference type="ARBA" id="ARBA00022884"/>
    </source>
</evidence>
<dbReference type="Proteomes" id="UP000288716">
    <property type="component" value="Unassembled WGS sequence"/>
</dbReference>
<sequence>MASFERITLNESLTLSEVEKYIHCAHSMLYYTGELKGDTLHYALMQMRMDGLFGFPGGECNGKINSVHEIVSNLNRELAEEICFDIEGDCVTENDYLFTHRWWYEKENKFFILHFFAKKIEKETFEAIESNHMKAEHFPKESLGLIRVPIFNDNNQHAKQWYAKFAANFEKQLFAGNAKQQLFEAIEKLKLKY</sequence>
<evidence type="ECO:0000313" key="5">
    <source>
        <dbReference type="Proteomes" id="UP000288716"/>
    </source>
</evidence>
<dbReference type="GO" id="GO:0006402">
    <property type="term" value="P:mRNA catabolic process"/>
    <property type="evidence" value="ECO:0007669"/>
    <property type="project" value="TreeGrafter"/>
</dbReference>
<dbReference type="GO" id="GO:0030515">
    <property type="term" value="F:snoRNA binding"/>
    <property type="evidence" value="ECO:0007669"/>
    <property type="project" value="TreeGrafter"/>
</dbReference>
<dbReference type="Pfam" id="PF22327">
    <property type="entry name" value="Nudt16-like"/>
    <property type="match status" value="1"/>
</dbReference>
<dbReference type="InterPro" id="IPR054754">
    <property type="entry name" value="NudT16"/>
</dbReference>
<proteinExistence type="predicted"/>
<dbReference type="AlphaFoldDB" id="A0A443SPP9"/>
<keyword evidence="5" id="KW-1185">Reference proteome</keyword>
<protein>
    <submittedName>
        <fullName evidence="4">Nucleoside diphosphate-linked moiety X motif-like protein</fullName>
    </submittedName>
</protein>
<dbReference type="PANTHER" id="PTHR31699">
    <property type="entry name" value="NUDIX T16 FAMILY MEMBER"/>
    <property type="match status" value="1"/>
</dbReference>
<organism evidence="4 5">
    <name type="scientific">Leptotrombidium deliense</name>
    <dbReference type="NCBI Taxonomy" id="299467"/>
    <lineage>
        <taxon>Eukaryota</taxon>
        <taxon>Metazoa</taxon>
        <taxon>Ecdysozoa</taxon>
        <taxon>Arthropoda</taxon>
        <taxon>Chelicerata</taxon>
        <taxon>Arachnida</taxon>
        <taxon>Acari</taxon>
        <taxon>Acariformes</taxon>
        <taxon>Trombidiformes</taxon>
        <taxon>Prostigmata</taxon>
        <taxon>Anystina</taxon>
        <taxon>Parasitengona</taxon>
        <taxon>Trombiculoidea</taxon>
        <taxon>Trombiculidae</taxon>
        <taxon>Leptotrombidium</taxon>
    </lineage>
</organism>
<name>A0A443SPP9_9ACAR</name>
<dbReference type="STRING" id="299467.A0A443SPP9"/>
<evidence type="ECO:0000256" key="1">
    <source>
        <dbReference type="ARBA" id="ARBA00004123"/>
    </source>
</evidence>
<dbReference type="GO" id="GO:0005634">
    <property type="term" value="C:nucleus"/>
    <property type="evidence" value="ECO:0007669"/>
    <property type="project" value="UniProtKB-SubCell"/>
</dbReference>
<dbReference type="Gene3D" id="3.90.79.10">
    <property type="entry name" value="Nucleoside Triphosphate Pyrophosphohydrolase"/>
    <property type="match status" value="1"/>
</dbReference>
<dbReference type="PANTHER" id="PTHR31699:SF1">
    <property type="entry name" value="U8 SNORNA-DECAPPING ENZYME"/>
    <property type="match status" value="1"/>
</dbReference>
<dbReference type="SUPFAM" id="SSF55811">
    <property type="entry name" value="Nudix"/>
    <property type="match status" value="1"/>
</dbReference>
<keyword evidence="3" id="KW-0539">Nucleus</keyword>
<keyword evidence="2" id="KW-0694">RNA-binding</keyword>